<sequence length="67" mass="7472">MVDNLLAKHKSALIMRLSFVTGGTICFTVKSTAHTIDANATKPLHLEPLDLKKATTEMPQGLFERYR</sequence>
<accession>A0A8S1HXA4</accession>
<organism evidence="1 2">
    <name type="scientific">Caenorhabditis auriculariae</name>
    <dbReference type="NCBI Taxonomy" id="2777116"/>
    <lineage>
        <taxon>Eukaryota</taxon>
        <taxon>Metazoa</taxon>
        <taxon>Ecdysozoa</taxon>
        <taxon>Nematoda</taxon>
        <taxon>Chromadorea</taxon>
        <taxon>Rhabditida</taxon>
        <taxon>Rhabditina</taxon>
        <taxon>Rhabditomorpha</taxon>
        <taxon>Rhabditoidea</taxon>
        <taxon>Rhabditidae</taxon>
        <taxon>Peloderinae</taxon>
        <taxon>Caenorhabditis</taxon>
    </lineage>
</organism>
<reference evidence="1" key="1">
    <citation type="submission" date="2020-10" db="EMBL/GenBank/DDBJ databases">
        <authorList>
            <person name="Kikuchi T."/>
        </authorList>
    </citation>
    <scope>NUCLEOTIDE SEQUENCE</scope>
    <source>
        <strain evidence="1">NKZ352</strain>
    </source>
</reference>
<proteinExistence type="predicted"/>
<gene>
    <name evidence="1" type="ORF">CAUJ_LOCUS15831</name>
</gene>
<comment type="caution">
    <text evidence="1">The sequence shown here is derived from an EMBL/GenBank/DDBJ whole genome shotgun (WGS) entry which is preliminary data.</text>
</comment>
<name>A0A8S1HXA4_9PELO</name>
<dbReference type="Proteomes" id="UP000835052">
    <property type="component" value="Unassembled WGS sequence"/>
</dbReference>
<keyword evidence="2" id="KW-1185">Reference proteome</keyword>
<dbReference type="OrthoDB" id="5804681at2759"/>
<dbReference type="EMBL" id="CAJGYM010000217">
    <property type="protein sequence ID" value="CAD6199932.1"/>
    <property type="molecule type" value="Genomic_DNA"/>
</dbReference>
<evidence type="ECO:0000313" key="1">
    <source>
        <dbReference type="EMBL" id="CAD6199932.1"/>
    </source>
</evidence>
<evidence type="ECO:0000313" key="2">
    <source>
        <dbReference type="Proteomes" id="UP000835052"/>
    </source>
</evidence>
<protein>
    <submittedName>
        <fullName evidence="1">Uncharacterized protein</fullName>
    </submittedName>
</protein>
<dbReference type="AlphaFoldDB" id="A0A8S1HXA4"/>